<dbReference type="Proteomes" id="UP000656042">
    <property type="component" value="Unassembled WGS sequence"/>
</dbReference>
<dbReference type="AlphaFoldDB" id="A0A8J3BUQ1"/>
<accession>A0A8J3BUQ1</accession>
<dbReference type="PANTHER" id="PTHR45527">
    <property type="entry name" value="NONRIBOSOMAL PEPTIDE SYNTHETASE"/>
    <property type="match status" value="1"/>
</dbReference>
<dbReference type="InterPro" id="IPR001242">
    <property type="entry name" value="Condensation_dom"/>
</dbReference>
<dbReference type="SMART" id="SM00823">
    <property type="entry name" value="PKS_PP"/>
    <property type="match status" value="1"/>
</dbReference>
<dbReference type="InterPro" id="IPR020806">
    <property type="entry name" value="PKS_PP-bd"/>
</dbReference>
<dbReference type="Pfam" id="PF00668">
    <property type="entry name" value="Condensation"/>
    <property type="match status" value="1"/>
</dbReference>
<dbReference type="Gene3D" id="3.30.559.30">
    <property type="entry name" value="Nonribosomal peptide synthetase, condensation domain"/>
    <property type="match status" value="1"/>
</dbReference>
<gene>
    <name evidence="6" type="ORF">GCM10012284_11270</name>
</gene>
<dbReference type="SUPFAM" id="SSF47336">
    <property type="entry name" value="ACP-like"/>
    <property type="match status" value="1"/>
</dbReference>
<dbReference type="InterPro" id="IPR036736">
    <property type="entry name" value="ACP-like_sf"/>
</dbReference>
<dbReference type="GO" id="GO:0031177">
    <property type="term" value="F:phosphopantetheine binding"/>
    <property type="evidence" value="ECO:0007669"/>
    <property type="project" value="InterPro"/>
</dbReference>
<dbReference type="GO" id="GO:0003824">
    <property type="term" value="F:catalytic activity"/>
    <property type="evidence" value="ECO:0007669"/>
    <property type="project" value="InterPro"/>
</dbReference>
<dbReference type="GO" id="GO:0043041">
    <property type="term" value="P:amino acid activation for nonribosomal peptide biosynthetic process"/>
    <property type="evidence" value="ECO:0007669"/>
    <property type="project" value="TreeGrafter"/>
</dbReference>
<dbReference type="GO" id="GO:0005737">
    <property type="term" value="C:cytoplasm"/>
    <property type="evidence" value="ECO:0007669"/>
    <property type="project" value="TreeGrafter"/>
</dbReference>
<evidence type="ECO:0000256" key="3">
    <source>
        <dbReference type="ARBA" id="ARBA00022553"/>
    </source>
</evidence>
<dbReference type="SUPFAM" id="SSF52777">
    <property type="entry name" value="CoA-dependent acyltransferases"/>
    <property type="match status" value="2"/>
</dbReference>
<feature type="domain" description="Carrier" evidence="5">
    <location>
        <begin position="445"/>
        <end position="518"/>
    </location>
</feature>
<feature type="region of interest" description="Disordered" evidence="4">
    <location>
        <begin position="187"/>
        <end position="206"/>
    </location>
</feature>
<protein>
    <recommendedName>
        <fullName evidence="5">Carrier domain-containing protein</fullName>
    </recommendedName>
</protein>
<dbReference type="PANTHER" id="PTHR45527:SF1">
    <property type="entry name" value="FATTY ACID SYNTHASE"/>
    <property type="match status" value="1"/>
</dbReference>
<proteinExistence type="predicted"/>
<comment type="caution">
    <text evidence="6">The sequence shown here is derived from an EMBL/GenBank/DDBJ whole genome shotgun (WGS) entry which is preliminary data.</text>
</comment>
<reference evidence="6" key="2">
    <citation type="submission" date="2020-09" db="EMBL/GenBank/DDBJ databases">
        <authorList>
            <person name="Sun Q."/>
            <person name="Zhou Y."/>
        </authorList>
    </citation>
    <scope>NUCLEOTIDE SEQUENCE</scope>
    <source>
        <strain evidence="6">CGMCC 4.7299</strain>
    </source>
</reference>
<name>A0A8J3BUQ1_9ACTN</name>
<evidence type="ECO:0000256" key="4">
    <source>
        <dbReference type="SAM" id="MobiDB-lite"/>
    </source>
</evidence>
<evidence type="ECO:0000256" key="2">
    <source>
        <dbReference type="ARBA" id="ARBA00022450"/>
    </source>
</evidence>
<dbReference type="GO" id="GO:0008610">
    <property type="term" value="P:lipid biosynthetic process"/>
    <property type="evidence" value="ECO:0007669"/>
    <property type="project" value="UniProtKB-ARBA"/>
</dbReference>
<dbReference type="PROSITE" id="PS50075">
    <property type="entry name" value="CARRIER"/>
    <property type="match status" value="1"/>
</dbReference>
<dbReference type="GO" id="GO:0044550">
    <property type="term" value="P:secondary metabolite biosynthetic process"/>
    <property type="evidence" value="ECO:0007669"/>
    <property type="project" value="TreeGrafter"/>
</dbReference>
<evidence type="ECO:0000256" key="1">
    <source>
        <dbReference type="ARBA" id="ARBA00001957"/>
    </source>
</evidence>
<keyword evidence="2" id="KW-0596">Phosphopantetheine</keyword>
<dbReference type="InterPro" id="IPR009081">
    <property type="entry name" value="PP-bd_ACP"/>
</dbReference>
<evidence type="ECO:0000313" key="6">
    <source>
        <dbReference type="EMBL" id="GGK79043.1"/>
    </source>
</evidence>
<organism evidence="6 7">
    <name type="scientific">Mangrovihabitans endophyticus</name>
    <dbReference type="NCBI Taxonomy" id="1751298"/>
    <lineage>
        <taxon>Bacteria</taxon>
        <taxon>Bacillati</taxon>
        <taxon>Actinomycetota</taxon>
        <taxon>Actinomycetes</taxon>
        <taxon>Micromonosporales</taxon>
        <taxon>Micromonosporaceae</taxon>
        <taxon>Mangrovihabitans</taxon>
    </lineage>
</organism>
<sequence>MTGFNQLSPAQLAIWVADELAGADSPFTINRLWTLDGPLDIGALNAALGSVVDRHEALRTAVVTTEGQPWQRVLPDVPVAVEVLSGKAALVRFFTERLDPATPPALRLAVLTGVGTSRQQLALRAHHLLCDGTSLGVVLADLAAAYRPGVTPPRPAPGFQTWWRAQSEELESDRARAVVHRWRDRLTPGRVPVSPPPDRPRPAEPSYRGLGTAFGLSHDMMARLDALAAAYRTTTFTLLLACVHLMVGRSAGVDDVTVGVTTSGRGEGDGEVVGMLAGTAPVRVDLTRAATVEELVRQIRTGLAELLELGTTPFDAVLARLDLSRKDGDHPLFRVIVTHLDERERPALRLGDAAATELPLPAGVPTRARTDVTVELIRTHAGLRCRLELSADRYEVATAAKLSDWLRHIVTDLVEQPGRPLEEYGSPFAPAPVVIAEPAAEVPEEASDAAVDLVVDVWQQVLGRPVIAGQSFFELGGTSHALIRVRALLHRRGYDVPLIRLFSHPTVGSLAAVLDERAAAEGANVD</sequence>
<dbReference type="Gene3D" id="3.30.559.10">
    <property type="entry name" value="Chloramphenicol acetyltransferase-like domain"/>
    <property type="match status" value="1"/>
</dbReference>
<dbReference type="Gene3D" id="1.10.1200.10">
    <property type="entry name" value="ACP-like"/>
    <property type="match status" value="1"/>
</dbReference>
<evidence type="ECO:0000259" key="5">
    <source>
        <dbReference type="PROSITE" id="PS50075"/>
    </source>
</evidence>
<comment type="cofactor">
    <cofactor evidence="1">
        <name>pantetheine 4'-phosphate</name>
        <dbReference type="ChEBI" id="CHEBI:47942"/>
    </cofactor>
</comment>
<dbReference type="Pfam" id="PF00550">
    <property type="entry name" value="PP-binding"/>
    <property type="match status" value="1"/>
</dbReference>
<keyword evidence="7" id="KW-1185">Reference proteome</keyword>
<evidence type="ECO:0000313" key="7">
    <source>
        <dbReference type="Proteomes" id="UP000656042"/>
    </source>
</evidence>
<dbReference type="RefSeq" id="WP_229715608.1">
    <property type="nucleotide sequence ID" value="NZ_BMMX01000002.1"/>
</dbReference>
<reference evidence="6" key="1">
    <citation type="journal article" date="2014" name="Int. J. Syst. Evol. Microbiol.">
        <title>Complete genome sequence of Corynebacterium casei LMG S-19264T (=DSM 44701T), isolated from a smear-ripened cheese.</title>
        <authorList>
            <consortium name="US DOE Joint Genome Institute (JGI-PGF)"/>
            <person name="Walter F."/>
            <person name="Albersmeier A."/>
            <person name="Kalinowski J."/>
            <person name="Ruckert C."/>
        </authorList>
    </citation>
    <scope>NUCLEOTIDE SEQUENCE</scope>
    <source>
        <strain evidence="6">CGMCC 4.7299</strain>
    </source>
</reference>
<dbReference type="InterPro" id="IPR023213">
    <property type="entry name" value="CAT-like_dom_sf"/>
</dbReference>
<keyword evidence="3" id="KW-0597">Phosphoprotein</keyword>
<dbReference type="EMBL" id="BMMX01000002">
    <property type="protein sequence ID" value="GGK79043.1"/>
    <property type="molecule type" value="Genomic_DNA"/>
</dbReference>